<accession>A0A0C1R2F5</accession>
<evidence type="ECO:0000256" key="2">
    <source>
        <dbReference type="ARBA" id="ARBA00004193"/>
    </source>
</evidence>
<comment type="function">
    <text evidence="1">Part of the ABC transporter complex PstSACB involved in phosphate import.</text>
</comment>
<dbReference type="AlphaFoldDB" id="A0A0C1R2F5"/>
<evidence type="ECO:0000256" key="5">
    <source>
        <dbReference type="ARBA" id="ARBA00022448"/>
    </source>
</evidence>
<dbReference type="STRING" id="29341.RSJ17_08925"/>
<dbReference type="NCBIfam" id="TIGR02136">
    <property type="entry name" value="ptsS_2"/>
    <property type="match status" value="1"/>
</dbReference>
<dbReference type="PROSITE" id="PS51257">
    <property type="entry name" value="PROKAR_LIPOPROTEIN"/>
    <property type="match status" value="1"/>
</dbReference>
<dbReference type="Gene3D" id="3.40.190.10">
    <property type="entry name" value="Periplasmic binding protein-like II"/>
    <property type="match status" value="2"/>
</dbReference>
<evidence type="ECO:0000256" key="8">
    <source>
        <dbReference type="ARBA" id="ARBA00023139"/>
    </source>
</evidence>
<keyword evidence="10" id="KW-1003">Cell membrane</keyword>
<protein>
    <recommendedName>
        <fullName evidence="10">Phosphate-binding protein</fullName>
    </recommendedName>
</protein>
<comment type="function">
    <text evidence="10">Involved in the system for phosphate transport across the cytoplasmic membrane.</text>
</comment>
<comment type="caution">
    <text evidence="12">The sequence shown here is derived from an EMBL/GenBank/DDBJ whole genome shotgun (WGS) entry which is preliminary data.</text>
</comment>
<evidence type="ECO:0000256" key="1">
    <source>
        <dbReference type="ARBA" id="ARBA00002841"/>
    </source>
</evidence>
<dbReference type="SUPFAM" id="SSF53850">
    <property type="entry name" value="Periplasmic binding protein-like II"/>
    <property type="match status" value="1"/>
</dbReference>
<evidence type="ECO:0000259" key="11">
    <source>
        <dbReference type="Pfam" id="PF12849"/>
    </source>
</evidence>
<keyword evidence="10" id="KW-0472">Membrane</keyword>
<evidence type="ECO:0000256" key="10">
    <source>
        <dbReference type="RuleBase" id="RU367119"/>
    </source>
</evidence>
<keyword evidence="9 10" id="KW-0449">Lipoprotein</keyword>
<dbReference type="FunFam" id="3.40.190.10:FF:000055">
    <property type="entry name" value="Phosphate ABC transporter, phosphate-binding protein"/>
    <property type="match status" value="1"/>
</dbReference>
<dbReference type="EMBL" id="AYSO01000014">
    <property type="protein sequence ID" value="KIE47662.1"/>
    <property type="molecule type" value="Genomic_DNA"/>
</dbReference>
<dbReference type="CDD" id="cd13654">
    <property type="entry name" value="PBP2_phosphate_like_2"/>
    <property type="match status" value="1"/>
</dbReference>
<evidence type="ECO:0000256" key="6">
    <source>
        <dbReference type="ARBA" id="ARBA00022592"/>
    </source>
</evidence>
<dbReference type="GO" id="GO:0006817">
    <property type="term" value="P:phosphate ion transport"/>
    <property type="evidence" value="ECO:0007669"/>
    <property type="project" value="UniProtKB-UniRule"/>
</dbReference>
<evidence type="ECO:0000256" key="7">
    <source>
        <dbReference type="ARBA" id="ARBA00022729"/>
    </source>
</evidence>
<feature type="domain" description="PBP" evidence="11">
    <location>
        <begin position="30"/>
        <end position="283"/>
    </location>
</feature>
<dbReference type="PANTHER" id="PTHR30570">
    <property type="entry name" value="PERIPLASMIC PHOSPHATE BINDING COMPONENT OF PHOSPHATE ABC TRANSPORTER"/>
    <property type="match status" value="1"/>
</dbReference>
<dbReference type="GO" id="GO:0042301">
    <property type="term" value="F:phosphate ion binding"/>
    <property type="evidence" value="ECO:0007669"/>
    <property type="project" value="UniProtKB-UniRule"/>
</dbReference>
<dbReference type="OrthoDB" id="9790048at2"/>
<keyword evidence="6 10" id="KW-0592">Phosphate transport</keyword>
<name>A0A0C1R2F5_9CLOT</name>
<dbReference type="GO" id="GO:0005886">
    <property type="term" value="C:plasma membrane"/>
    <property type="evidence" value="ECO:0007669"/>
    <property type="project" value="UniProtKB-SubCell"/>
</dbReference>
<keyword evidence="13" id="KW-1185">Reference proteome</keyword>
<reference evidence="12 13" key="1">
    <citation type="journal article" date="2015" name="Infect. Genet. Evol.">
        <title>Genomic sequences of six botulinum neurotoxin-producing strains representing three clostridial species illustrate the mobility and diversity of botulinum neurotoxin genes.</title>
        <authorList>
            <person name="Smith T.J."/>
            <person name="Hill K.K."/>
            <person name="Xie G."/>
            <person name="Foley B.T."/>
            <person name="Williamson C.H."/>
            <person name="Foster J.T."/>
            <person name="Johnson S.L."/>
            <person name="Chertkov O."/>
            <person name="Teshima H."/>
            <person name="Gibbons H.S."/>
            <person name="Johnsky L.A."/>
            <person name="Karavis M.A."/>
            <person name="Smith L.A."/>
        </authorList>
    </citation>
    <scope>NUCLEOTIDE SEQUENCE [LARGE SCALE GENOMIC DNA]</scope>
    <source>
        <strain evidence="12 13">CDC 2741</strain>
    </source>
</reference>
<dbReference type="Proteomes" id="UP000031366">
    <property type="component" value="Unassembled WGS sequence"/>
</dbReference>
<dbReference type="InterPro" id="IPR024370">
    <property type="entry name" value="PBP_domain"/>
</dbReference>
<dbReference type="RefSeq" id="WP_039631461.1">
    <property type="nucleotide sequence ID" value="NZ_AYSO01000014.1"/>
</dbReference>
<evidence type="ECO:0000256" key="3">
    <source>
        <dbReference type="ARBA" id="ARBA00008725"/>
    </source>
</evidence>
<evidence type="ECO:0000256" key="4">
    <source>
        <dbReference type="ARBA" id="ARBA00011529"/>
    </source>
</evidence>
<evidence type="ECO:0000256" key="9">
    <source>
        <dbReference type="ARBA" id="ARBA00023288"/>
    </source>
</evidence>
<comment type="similarity">
    <text evidence="3 10">Belongs to the PstS family.</text>
</comment>
<keyword evidence="8 10" id="KW-0564">Palmitate</keyword>
<proteinExistence type="inferred from homology"/>
<sequence>MKRQSIKLILTSLLVVTLTGVFIGCGKKESSSSLTGEIKIDGSSTVAPITEGMAEEFNKIHRDVKIPIGISGTGGGFKRFVTKETDINDASRAIKDKEKSEAEKNGVSYTDFKIAFDGITLAVNKDNTWVDTLTVDEIKNIWSPDSKVKTWKDIRNEWPAEEIKFYSPGTDSGTFDYFTEEINKKSGAIRQDITPNADPNTLVQGVAGNKNAMGFFGYSYYEENKDKLKAVKIDNGKGGIEPSFETIKDGSYAPLSRPLFLYVNNESLKREEVKEFLKFYLSEGKSIISEIGYVELPDEDYNVELGKIE</sequence>
<organism evidence="12 13">
    <name type="scientific">Clostridium argentinense CDC 2741</name>
    <dbReference type="NCBI Taxonomy" id="1418104"/>
    <lineage>
        <taxon>Bacteria</taxon>
        <taxon>Bacillati</taxon>
        <taxon>Bacillota</taxon>
        <taxon>Clostridia</taxon>
        <taxon>Eubacteriales</taxon>
        <taxon>Clostridiaceae</taxon>
        <taxon>Clostridium</taxon>
    </lineage>
</organism>
<gene>
    <name evidence="12" type="primary">pstS</name>
    <name evidence="12" type="ORF">U732_3046</name>
</gene>
<comment type="subunit">
    <text evidence="4 10">The complex is composed of two ATP-binding proteins (PstB), two transmembrane proteins (PstC and PstA) and a solute-binding protein (PstS).</text>
</comment>
<keyword evidence="7" id="KW-0732">Signal</keyword>
<dbReference type="InterPro" id="IPR011862">
    <property type="entry name" value="Phos-bd"/>
</dbReference>
<comment type="subcellular location">
    <subcellularLocation>
        <location evidence="2 10">Cell membrane</location>
        <topology evidence="2 10">Lipid-anchor</topology>
    </subcellularLocation>
</comment>
<evidence type="ECO:0000313" key="13">
    <source>
        <dbReference type="Proteomes" id="UP000031366"/>
    </source>
</evidence>
<dbReference type="PANTHER" id="PTHR30570:SF1">
    <property type="entry name" value="PHOSPHATE-BINDING PROTEIN PSTS"/>
    <property type="match status" value="1"/>
</dbReference>
<dbReference type="InterPro" id="IPR050811">
    <property type="entry name" value="Phosphate_ABC_transporter"/>
</dbReference>
<evidence type="ECO:0000313" key="12">
    <source>
        <dbReference type="EMBL" id="KIE47662.1"/>
    </source>
</evidence>
<dbReference type="Pfam" id="PF12849">
    <property type="entry name" value="PBP_like_2"/>
    <property type="match status" value="1"/>
</dbReference>
<keyword evidence="5 10" id="KW-0813">Transport</keyword>